<dbReference type="STRING" id="456481.LEPBI_I2789"/>
<proteinExistence type="predicted"/>
<evidence type="ECO:0000313" key="2">
    <source>
        <dbReference type="Proteomes" id="UP000001847"/>
    </source>
</evidence>
<dbReference type="SUPFAM" id="SSF50998">
    <property type="entry name" value="Quinoprotein alcohol dehydrogenase-like"/>
    <property type="match status" value="1"/>
</dbReference>
<evidence type="ECO:0000313" key="1">
    <source>
        <dbReference type="EMBL" id="ABZ98866.1"/>
    </source>
</evidence>
<dbReference type="PANTHER" id="PTHR31778:SF2">
    <property type="entry name" value="BUD SITE SELECTION PROTEIN RAX2"/>
    <property type="match status" value="1"/>
</dbReference>
<dbReference type="Proteomes" id="UP000001847">
    <property type="component" value="Chromosome I"/>
</dbReference>
<gene>
    <name evidence="1" type="ordered locus">LEPBI_I2789</name>
</gene>
<dbReference type="InterPro" id="IPR013431">
    <property type="entry name" value="Delta_60_rpt"/>
</dbReference>
<dbReference type="KEGG" id="lbi:LEPBI_I2789"/>
<reference evidence="1 2" key="1">
    <citation type="journal article" date="2008" name="PLoS ONE">
        <title>Genome sequence of the saprophyte Leptospira biflexa provides insights into the evolution of Leptospira and the pathogenesis of leptospirosis.</title>
        <authorList>
            <person name="Picardeau M."/>
            <person name="Bulach D.M."/>
            <person name="Bouchier C."/>
            <person name="Zuerner R.L."/>
            <person name="Zidane N."/>
            <person name="Wilson P.J."/>
            <person name="Creno S."/>
            <person name="Kuczek E.S."/>
            <person name="Bommezzadri S."/>
            <person name="Davis J.C."/>
            <person name="McGrath A."/>
            <person name="Johnson M.J."/>
            <person name="Boursaux-Eude C."/>
            <person name="Seemann T."/>
            <person name="Rouy Z."/>
            <person name="Coppel R.L."/>
            <person name="Rood J.I."/>
            <person name="Lajus A."/>
            <person name="Davies J.K."/>
            <person name="Medigue C."/>
            <person name="Adler B."/>
        </authorList>
    </citation>
    <scope>NUCLEOTIDE SEQUENCE [LARGE SCALE GENOMIC DNA]</scope>
    <source>
        <strain evidence="2">Patoc 1 / ATCC 23582 / Paris</strain>
    </source>
</reference>
<protein>
    <submittedName>
        <fullName evidence="1">Uncharacterized protein</fullName>
    </submittedName>
</protein>
<dbReference type="RefSeq" id="WP_012389726.1">
    <property type="nucleotide sequence ID" value="NC_010602.1"/>
</dbReference>
<accession>B0SN99</accession>
<dbReference type="GO" id="GO:1902929">
    <property type="term" value="C:plasma membrane of growing cell tip"/>
    <property type="evidence" value="ECO:0007669"/>
    <property type="project" value="TreeGrafter"/>
</dbReference>
<sequence>MRILSFSLILPLLFFCKPPDLSNGCDPNSKSYLLGTILRYVTSDNSPSCLPSFSPFDIDYWGVFGGSATVNSMEIYGNELILGGSFNALGPNVGSTYYLDTNTGKIVSNFECPFLKLNDLAKVVVSDGNGGFYIAGNFTYVRGTPIQNVVHMLPDCKIDPNFTPNPGSPPNIYSMVMFGDKLYIGGVFNSWEGNARNNLVSINRFSGALESLAMDVNSAVEKLLIYDQKLYIAGQFSTVNGFARDRIARIDLSNSTLDSFVPSSALNSTVRALAFGTISGTPAIIVGGAFTTPRNNVFALDLNGTVLAWDPNFNGIVDAIAVSGQKVYVGGSFTAVNGGTARPNFAVVDSNTGTDIGINYALNGNVHQVIESNGQIYLFGSFTSVLGENRNYGASIDSNTNSIREWNPRFLNPFSYPSASAGFSLDGSRIMIPGGNGTVNYVDRSNIASVYLDSGLPTNWAPSIDNEVAVLHIKNDHLFIGGYFATISGLSRTRLAAFRLPSYELSSFNPTITTGNVTQLISDETNFYFAGTFTTVSGSARSNAAAYSLDNFSLTNWAPDPNNQVSSILDLGDSILLGGLFNTAGGSASSFIRAVNKSDGLAISIPTSFPDSDVSGFASYNGIIYVGGNFSTIGGSNNQYLASFTKGTGVFESNKFQLNGGVFYQMIISNDGLMVLHGGFTSVNTTNASGTAFINLNTNQIKAWEVTQTGVTFNQKLFGKYLFIGGNITERGNQPFGGYHRIELPKLESF</sequence>
<dbReference type="PANTHER" id="PTHR31778">
    <property type="entry name" value="BUD SITE SELECTION PROTEIN RAX2"/>
    <property type="match status" value="1"/>
</dbReference>
<organism evidence="1 2">
    <name type="scientific">Leptospira biflexa serovar Patoc (strain Patoc 1 / ATCC 23582 / Paris)</name>
    <dbReference type="NCBI Taxonomy" id="456481"/>
    <lineage>
        <taxon>Bacteria</taxon>
        <taxon>Pseudomonadati</taxon>
        <taxon>Spirochaetota</taxon>
        <taxon>Spirochaetia</taxon>
        <taxon>Leptospirales</taxon>
        <taxon>Leptospiraceae</taxon>
        <taxon>Leptospira</taxon>
    </lineage>
</organism>
<dbReference type="HOGENOM" id="CLU_370800_0_0_12"/>
<dbReference type="AlphaFoldDB" id="B0SN99"/>
<dbReference type="BioCyc" id="LBIF456481:LEPBI_RS13715-MONOMER"/>
<dbReference type="OrthoDB" id="340196at2"/>
<name>B0SN99_LEPBP</name>
<dbReference type="EMBL" id="CP000786">
    <property type="protein sequence ID" value="ABZ98866.1"/>
    <property type="molecule type" value="Genomic_DNA"/>
</dbReference>
<keyword evidence="2" id="KW-1185">Reference proteome</keyword>
<dbReference type="Pfam" id="PF17164">
    <property type="entry name" value="DUF5122"/>
    <property type="match status" value="1"/>
</dbReference>
<dbReference type="InterPro" id="IPR011047">
    <property type="entry name" value="Quinoprotein_ADH-like_sf"/>
</dbReference>